<evidence type="ECO:0000313" key="2">
    <source>
        <dbReference type="EMBL" id="BAV98862.1"/>
    </source>
</evidence>
<dbReference type="AlphaFoldDB" id="A0AAU9AZ26"/>
<protein>
    <recommendedName>
        <fullName evidence="4">DUF3784 domain-containing protein</fullName>
    </recommendedName>
</protein>
<organism evidence="2 3">
    <name type="scientific">Lysobacter enzymogenes</name>
    <dbReference type="NCBI Taxonomy" id="69"/>
    <lineage>
        <taxon>Bacteria</taxon>
        <taxon>Pseudomonadati</taxon>
        <taxon>Pseudomonadota</taxon>
        <taxon>Gammaproteobacteria</taxon>
        <taxon>Lysobacterales</taxon>
        <taxon>Lysobacteraceae</taxon>
        <taxon>Lysobacter</taxon>
    </lineage>
</organism>
<feature type="transmembrane region" description="Helical" evidence="1">
    <location>
        <begin position="12"/>
        <end position="33"/>
    </location>
</feature>
<name>A0AAU9AZ26_LYSEN</name>
<dbReference type="EMBL" id="AP014940">
    <property type="protein sequence ID" value="BAV98862.1"/>
    <property type="molecule type" value="Genomic_DNA"/>
</dbReference>
<reference evidence="2 3" key="1">
    <citation type="journal article" date="2017" name="DNA Res.">
        <title>Complete genome sequence and expression profile of the commercial lytic enzyme producer Lysobacter enzymogenes M497-1.</title>
        <authorList>
            <person name="Takami H."/>
            <person name="Toyoda A."/>
            <person name="Uchiyama I."/>
            <person name="Itoh T."/>
            <person name="Takaki Y."/>
            <person name="Arai W."/>
            <person name="Nishi S."/>
            <person name="Kawai M."/>
            <person name="Shinya K."/>
            <person name="Ikeda H."/>
        </authorList>
    </citation>
    <scope>NUCLEOTIDE SEQUENCE [LARGE SCALE GENOMIC DNA]</scope>
    <source>
        <strain evidence="2 3">M497-1</strain>
    </source>
</reference>
<accession>A0AAU9AZ26</accession>
<keyword evidence="1" id="KW-1133">Transmembrane helix</keyword>
<keyword evidence="1" id="KW-0472">Membrane</keyword>
<evidence type="ECO:0000256" key="1">
    <source>
        <dbReference type="SAM" id="Phobius"/>
    </source>
</evidence>
<gene>
    <name evidence="2" type="ORF">LEN_3375</name>
</gene>
<keyword evidence="1" id="KW-0812">Transmembrane</keyword>
<dbReference type="KEGG" id="lem:LEN_3375"/>
<evidence type="ECO:0000313" key="3">
    <source>
        <dbReference type="Proteomes" id="UP000218824"/>
    </source>
</evidence>
<sequence>MNLPTNEFMLPAVMLISGLPILVAAVLVARGNLQLINGLDPARLRDPAAAASRFSKLLAMVAISMFLAALGYYWGHGDQTRTMWVTIALLVAVNAVAVAMIVTMARLKREYLAPRDDQRAGRR</sequence>
<dbReference type="Proteomes" id="UP000218824">
    <property type="component" value="Chromosome"/>
</dbReference>
<feature type="transmembrane region" description="Helical" evidence="1">
    <location>
        <begin position="81"/>
        <end position="105"/>
    </location>
</feature>
<feature type="transmembrane region" description="Helical" evidence="1">
    <location>
        <begin position="54"/>
        <end position="75"/>
    </location>
</feature>
<dbReference type="RefSeq" id="WP_096379230.1">
    <property type="nucleotide sequence ID" value="NZ_AP014940.1"/>
</dbReference>
<evidence type="ECO:0008006" key="4">
    <source>
        <dbReference type="Google" id="ProtNLM"/>
    </source>
</evidence>
<dbReference type="GeneID" id="83065193"/>
<proteinExistence type="predicted"/>